<evidence type="ECO:0000313" key="4">
    <source>
        <dbReference type="Proteomes" id="UP000298327"/>
    </source>
</evidence>
<reference evidence="3 4" key="1">
    <citation type="submission" date="2019-02" db="EMBL/GenBank/DDBJ databases">
        <title>Genome sequencing of the rare red list fungi Dentipellis fragilis.</title>
        <authorList>
            <person name="Buettner E."/>
            <person name="Kellner H."/>
        </authorList>
    </citation>
    <scope>NUCLEOTIDE SEQUENCE [LARGE SCALE GENOMIC DNA]</scope>
    <source>
        <strain evidence="3 4">DSM 105465</strain>
    </source>
</reference>
<feature type="compositionally biased region" description="Polar residues" evidence="1">
    <location>
        <begin position="180"/>
        <end position="199"/>
    </location>
</feature>
<feature type="compositionally biased region" description="Basic residues" evidence="1">
    <location>
        <begin position="214"/>
        <end position="225"/>
    </location>
</feature>
<proteinExistence type="predicted"/>
<keyword evidence="2" id="KW-1133">Transmembrane helix</keyword>
<feature type="region of interest" description="Disordered" evidence="1">
    <location>
        <begin position="269"/>
        <end position="288"/>
    </location>
</feature>
<feature type="region of interest" description="Disordered" evidence="1">
    <location>
        <begin position="373"/>
        <end position="427"/>
    </location>
</feature>
<evidence type="ECO:0000256" key="2">
    <source>
        <dbReference type="SAM" id="Phobius"/>
    </source>
</evidence>
<dbReference type="AlphaFoldDB" id="A0A4Y9YEC7"/>
<sequence>METLLTLLLTDSLQARLSTIHVQRGLSLSTPDLTMPPFCYGFTVICMANPNIGQVSGRVPGVPISSSTSPFMATMSTHVLAKRDVNLGFGGIIGIVVGGLVVINMVLFVAWCVIRRRNVILEKESQRESMGSSTYGDIESMSIFSKSSMASVQNASYLQVMRTLQTTTAPHPKVVVMSTSNKVLRKPASSQKPSTLTVPHSSRSSHSSRSGEPKKRKHRSSHAKMPKPSLPRPIPPAVTVSRSSSRAHPTLRRTNSLDSASIYSTASAPREFHDTPPMPQPFALDPSPSFKPSWAPRLTAPPVLIFREPPSLSPAPVPSSLRPEGMYRIAEELSIISSDSSATCSLFASPEPPRGPLPANLRAYYFSSADGHDSDSGSAVQIPVSSPPGATFGKPLPPTLPLRIRPRAYSDPSRTEHANVVATRRLT</sequence>
<evidence type="ECO:0008006" key="5">
    <source>
        <dbReference type="Google" id="ProtNLM"/>
    </source>
</evidence>
<feature type="compositionally biased region" description="Polar residues" evidence="1">
    <location>
        <begin position="240"/>
        <end position="261"/>
    </location>
</feature>
<keyword evidence="2" id="KW-0472">Membrane</keyword>
<name>A0A4Y9YEC7_9AGAM</name>
<dbReference type="OrthoDB" id="2802082at2759"/>
<dbReference type="EMBL" id="SEOQ01000557">
    <property type="protein sequence ID" value="TFY60542.1"/>
    <property type="molecule type" value="Genomic_DNA"/>
</dbReference>
<evidence type="ECO:0000256" key="1">
    <source>
        <dbReference type="SAM" id="MobiDB-lite"/>
    </source>
</evidence>
<protein>
    <recommendedName>
        <fullName evidence="5">Transmembrane protein</fullName>
    </recommendedName>
</protein>
<organism evidence="3 4">
    <name type="scientific">Dentipellis fragilis</name>
    <dbReference type="NCBI Taxonomy" id="205917"/>
    <lineage>
        <taxon>Eukaryota</taxon>
        <taxon>Fungi</taxon>
        <taxon>Dikarya</taxon>
        <taxon>Basidiomycota</taxon>
        <taxon>Agaricomycotina</taxon>
        <taxon>Agaricomycetes</taxon>
        <taxon>Russulales</taxon>
        <taxon>Hericiaceae</taxon>
        <taxon>Dentipellis</taxon>
    </lineage>
</organism>
<evidence type="ECO:0000313" key="3">
    <source>
        <dbReference type="EMBL" id="TFY60542.1"/>
    </source>
</evidence>
<comment type="caution">
    <text evidence="3">The sequence shown here is derived from an EMBL/GenBank/DDBJ whole genome shotgun (WGS) entry which is preliminary data.</text>
</comment>
<feature type="compositionally biased region" description="Low complexity" evidence="1">
    <location>
        <begin position="200"/>
        <end position="210"/>
    </location>
</feature>
<dbReference type="Proteomes" id="UP000298327">
    <property type="component" value="Unassembled WGS sequence"/>
</dbReference>
<keyword evidence="4" id="KW-1185">Reference proteome</keyword>
<feature type="transmembrane region" description="Helical" evidence="2">
    <location>
        <begin position="89"/>
        <end position="114"/>
    </location>
</feature>
<feature type="region of interest" description="Disordered" evidence="1">
    <location>
        <begin position="180"/>
        <end position="261"/>
    </location>
</feature>
<gene>
    <name evidence="3" type="ORF">EVG20_g7378</name>
</gene>
<keyword evidence="2" id="KW-0812">Transmembrane</keyword>
<accession>A0A4Y9YEC7</accession>